<comment type="caution">
    <text evidence="2">The sequence shown here is derived from an EMBL/GenBank/DDBJ whole genome shotgun (WGS) entry which is preliminary data.</text>
</comment>
<dbReference type="Gene3D" id="1.20.120.520">
    <property type="entry name" value="nmb1532 protein domain like"/>
    <property type="match status" value="1"/>
</dbReference>
<protein>
    <submittedName>
        <fullName evidence="2">Hemerythrin domain-containing protein</fullName>
    </submittedName>
</protein>
<dbReference type="RefSeq" id="WP_214363749.1">
    <property type="nucleotide sequence ID" value="NZ_JAEKFT010000039.1"/>
</dbReference>
<sequence>MTQAIDIIKDEHRSMGAVIKGLQAQVSAAQNGDEAPDFFLFGAMLDYIEALPDRVHHPKEDEYLFRFVRLRSAEAAAILDTLEAEHARCAELLAGLRQALGAARDSSDLSGFAAALDHYASFLWAHMRMEEEQILPLAAAHLTDEDWQVIDAAFAANRGGQW</sequence>
<dbReference type="Proteomes" id="UP000694660">
    <property type="component" value="Unassembled WGS sequence"/>
</dbReference>
<keyword evidence="3" id="KW-1185">Reference proteome</keyword>
<dbReference type="CDD" id="cd12108">
    <property type="entry name" value="Hr-like"/>
    <property type="match status" value="1"/>
</dbReference>
<evidence type="ECO:0000259" key="1">
    <source>
        <dbReference type="Pfam" id="PF01814"/>
    </source>
</evidence>
<dbReference type="AlphaFoldDB" id="A0A944HFL6"/>
<organism evidence="2 3">
    <name type="scientific">Denitromonas iodatirespirans</name>
    <dbReference type="NCBI Taxonomy" id="2795389"/>
    <lineage>
        <taxon>Bacteria</taxon>
        <taxon>Pseudomonadati</taxon>
        <taxon>Pseudomonadota</taxon>
        <taxon>Betaproteobacteria</taxon>
        <taxon>Rhodocyclales</taxon>
        <taxon>Zoogloeaceae</taxon>
        <taxon>Denitromonas</taxon>
    </lineage>
</organism>
<evidence type="ECO:0000313" key="2">
    <source>
        <dbReference type="EMBL" id="MBT0963821.1"/>
    </source>
</evidence>
<evidence type="ECO:0000313" key="3">
    <source>
        <dbReference type="Proteomes" id="UP000694660"/>
    </source>
</evidence>
<dbReference type="Pfam" id="PF01814">
    <property type="entry name" value="Hemerythrin"/>
    <property type="match status" value="1"/>
</dbReference>
<accession>A0A944HFL6</accession>
<reference evidence="3" key="1">
    <citation type="journal article" date="2022" name="ISME J.">
        <title>Genetic and phylogenetic analysis of dissimilatory iodate-reducing bacteria identifies potential niches across the world's oceans.</title>
        <authorList>
            <person name="Reyes-Umana V."/>
            <person name="Henning Z."/>
            <person name="Lee K."/>
            <person name="Barnum T.P."/>
            <person name="Coates J.D."/>
        </authorList>
    </citation>
    <scope>NUCLEOTIDE SEQUENCE [LARGE SCALE GENOMIC DNA]</scope>
    <source>
        <strain evidence="3">IR12</strain>
    </source>
</reference>
<dbReference type="EMBL" id="JAEKFT010000039">
    <property type="protein sequence ID" value="MBT0963821.1"/>
    <property type="molecule type" value="Genomic_DNA"/>
</dbReference>
<name>A0A944HFL6_DENI1</name>
<dbReference type="PANTHER" id="PTHR39966">
    <property type="entry name" value="BLL2471 PROTEIN-RELATED"/>
    <property type="match status" value="1"/>
</dbReference>
<dbReference type="InterPro" id="IPR012312">
    <property type="entry name" value="Hemerythrin-like"/>
</dbReference>
<gene>
    <name evidence="2" type="ORF">I8J34_21795</name>
</gene>
<feature type="domain" description="Hemerythrin-like" evidence="1">
    <location>
        <begin position="4"/>
        <end position="138"/>
    </location>
</feature>
<dbReference type="PANTHER" id="PTHR39966:SF1">
    <property type="entry name" value="HEMERYTHRIN-LIKE DOMAIN-CONTAINING PROTEIN"/>
    <property type="match status" value="1"/>
</dbReference>
<dbReference type="GO" id="GO:0005886">
    <property type="term" value="C:plasma membrane"/>
    <property type="evidence" value="ECO:0007669"/>
    <property type="project" value="TreeGrafter"/>
</dbReference>
<proteinExistence type="predicted"/>